<proteinExistence type="predicted"/>
<evidence type="ECO:0000313" key="1">
    <source>
        <dbReference type="EMBL" id="SCZ12559.1"/>
    </source>
</evidence>
<sequence length="44" mass="5037">MRGFKSLAMARVNIDGIEMMRKRQAKHTCNRQLSLAEQSHLHAA</sequence>
<gene>
    <name evidence="1" type="ORF">SAMN02927923_04350</name>
</gene>
<accession>A0A1G5LK79</accession>
<reference evidence="1 2" key="1">
    <citation type="submission" date="2016-10" db="EMBL/GenBank/DDBJ databases">
        <authorList>
            <person name="de Groot N.N."/>
        </authorList>
    </citation>
    <scope>NUCLEOTIDE SEQUENCE [LARGE SCALE GENOMIC DNA]</scope>
    <source>
        <strain evidence="1 2">CGMCC 1.7666</strain>
    </source>
</reference>
<dbReference type="EMBL" id="FMVJ01000019">
    <property type="protein sequence ID" value="SCZ12559.1"/>
    <property type="molecule type" value="Genomic_DNA"/>
</dbReference>
<protein>
    <submittedName>
        <fullName evidence="1">Uncharacterized protein</fullName>
    </submittedName>
</protein>
<organism evidence="1 2">
    <name type="scientific">Microvirga guangxiensis</name>
    <dbReference type="NCBI Taxonomy" id="549386"/>
    <lineage>
        <taxon>Bacteria</taxon>
        <taxon>Pseudomonadati</taxon>
        <taxon>Pseudomonadota</taxon>
        <taxon>Alphaproteobacteria</taxon>
        <taxon>Hyphomicrobiales</taxon>
        <taxon>Methylobacteriaceae</taxon>
        <taxon>Microvirga</taxon>
    </lineage>
</organism>
<name>A0A1G5LK79_9HYPH</name>
<dbReference type="AlphaFoldDB" id="A0A1G5LK79"/>
<dbReference type="Proteomes" id="UP000199569">
    <property type="component" value="Unassembled WGS sequence"/>
</dbReference>
<keyword evidence="2" id="KW-1185">Reference proteome</keyword>
<evidence type="ECO:0000313" key="2">
    <source>
        <dbReference type="Proteomes" id="UP000199569"/>
    </source>
</evidence>